<accession>A0A565A7K3</accession>
<proteinExistence type="predicted"/>
<dbReference type="AlphaFoldDB" id="A0A565A7K3"/>
<sequence>ENYHVSQTDTPGVFGSLQNSISSFIREVEPAPVLGVSGGMGVLFLLFKYTPVGSFFGGRRGRFRQIPRSFNGPFPGDFANFQEYDGGFIGYGPMNPLAE</sequence>
<gene>
    <name evidence="2" type="ORF">PVP01_0010460</name>
</gene>
<keyword evidence="1" id="KW-0472">Membrane</keyword>
<dbReference type="OrthoDB" id="10426359at2759"/>
<reference evidence="2" key="1">
    <citation type="submission" date="2016-07" db="EMBL/GenBank/DDBJ databases">
        <authorList>
            <consortium name="Pathogen Informatics"/>
        </authorList>
    </citation>
    <scope>NUCLEOTIDE SEQUENCE</scope>
</reference>
<dbReference type="VEuPathDB" id="PlasmoDB:PVX_079195"/>
<dbReference type="EMBL" id="FLZR02000114">
    <property type="protein sequence ID" value="VVA00333.1"/>
    <property type="molecule type" value="Genomic_DNA"/>
</dbReference>
<name>A0A565A7K3_PLAVI</name>
<keyword evidence="1" id="KW-0812">Transmembrane</keyword>
<dbReference type="VEuPathDB" id="PlasmoDB:PVP01_0010460"/>
<feature type="transmembrane region" description="Helical" evidence="1">
    <location>
        <begin position="33"/>
        <end position="58"/>
    </location>
</feature>
<evidence type="ECO:0000313" key="2">
    <source>
        <dbReference type="EMBL" id="VVA00333.1"/>
    </source>
</evidence>
<organism evidence="2">
    <name type="scientific">Plasmodium vivax</name>
    <name type="common">malaria parasite P. vivax</name>
    <dbReference type="NCBI Taxonomy" id="5855"/>
    <lineage>
        <taxon>Eukaryota</taxon>
        <taxon>Sar</taxon>
        <taxon>Alveolata</taxon>
        <taxon>Apicomplexa</taxon>
        <taxon>Aconoidasida</taxon>
        <taxon>Haemosporida</taxon>
        <taxon>Plasmodiidae</taxon>
        <taxon>Plasmodium</taxon>
        <taxon>Plasmodium (Plasmodium)</taxon>
    </lineage>
</organism>
<keyword evidence="1" id="KW-1133">Transmembrane helix</keyword>
<protein>
    <submittedName>
        <fullName evidence="2">VIR protein</fullName>
    </submittedName>
</protein>
<evidence type="ECO:0000256" key="1">
    <source>
        <dbReference type="SAM" id="Phobius"/>
    </source>
</evidence>
<dbReference type="Proteomes" id="UP000220605">
    <property type="component" value="Unassembled WGS sequence"/>
</dbReference>
<feature type="non-terminal residue" evidence="2">
    <location>
        <position position="1"/>
    </location>
</feature>
<dbReference type="VEuPathDB" id="PlasmoDB:PVW1_060035500"/>